<proteinExistence type="predicted"/>
<evidence type="ECO:0000313" key="1">
    <source>
        <dbReference type="EMBL" id="MDC0720425.1"/>
    </source>
</evidence>
<evidence type="ECO:0000313" key="2">
    <source>
        <dbReference type="Proteomes" id="UP001221686"/>
    </source>
</evidence>
<organism evidence="1 2">
    <name type="scientific">Nannocystis bainbridge</name>
    <dbReference type="NCBI Taxonomy" id="2995303"/>
    <lineage>
        <taxon>Bacteria</taxon>
        <taxon>Pseudomonadati</taxon>
        <taxon>Myxococcota</taxon>
        <taxon>Polyangia</taxon>
        <taxon>Nannocystales</taxon>
        <taxon>Nannocystaceae</taxon>
        <taxon>Nannocystis</taxon>
    </lineage>
</organism>
<name>A0ABT5E4U1_9BACT</name>
<comment type="caution">
    <text evidence="1">The sequence shown here is derived from an EMBL/GenBank/DDBJ whole genome shotgun (WGS) entry which is preliminary data.</text>
</comment>
<keyword evidence="2" id="KW-1185">Reference proteome</keyword>
<dbReference type="EMBL" id="JAQNDL010000003">
    <property type="protein sequence ID" value="MDC0720425.1"/>
    <property type="molecule type" value="Genomic_DNA"/>
</dbReference>
<sequence>MFGWSLAACGEDPAEPDLEAISRDYCTIVQECNPAAAFPSQEECEAHSSQEYALARKDDPPCFEALMNWEACVGALENCEEYDLYLYAMGTQCLEERDEFYNYCMVI</sequence>
<protein>
    <recommendedName>
        <fullName evidence="3">Lipoprotein</fullName>
    </recommendedName>
</protein>
<dbReference type="Proteomes" id="UP001221686">
    <property type="component" value="Unassembled WGS sequence"/>
</dbReference>
<accession>A0ABT5E4U1</accession>
<dbReference type="RefSeq" id="WP_272088933.1">
    <property type="nucleotide sequence ID" value="NZ_JAQNDL010000003.1"/>
</dbReference>
<evidence type="ECO:0008006" key="3">
    <source>
        <dbReference type="Google" id="ProtNLM"/>
    </source>
</evidence>
<reference evidence="1 2" key="1">
    <citation type="submission" date="2022-11" db="EMBL/GenBank/DDBJ databases">
        <title>Minimal conservation of predation-associated metabolite biosynthetic gene clusters underscores biosynthetic potential of Myxococcota including descriptions for ten novel species: Archangium lansinium sp. nov., Myxococcus landrumus sp. nov., Nannocystis bai.</title>
        <authorList>
            <person name="Ahearne A."/>
            <person name="Stevens C."/>
            <person name="Dowd S."/>
        </authorList>
    </citation>
    <scope>NUCLEOTIDE SEQUENCE [LARGE SCALE GENOMIC DNA]</scope>
    <source>
        <strain evidence="1 2">BB15-2</strain>
    </source>
</reference>
<gene>
    <name evidence="1" type="ORF">POL25_26220</name>
</gene>